<dbReference type="PROSITE" id="PS50853">
    <property type="entry name" value="FN3"/>
    <property type="match status" value="1"/>
</dbReference>
<dbReference type="InterPro" id="IPR032527">
    <property type="entry name" value="DUF4959"/>
</dbReference>
<evidence type="ECO:0000259" key="1">
    <source>
        <dbReference type="PROSITE" id="PS50853"/>
    </source>
</evidence>
<proteinExistence type="predicted"/>
<name>A0A4R0NH05_9SPHI</name>
<dbReference type="Proteomes" id="UP000293347">
    <property type="component" value="Unassembled WGS sequence"/>
</dbReference>
<gene>
    <name evidence="2" type="ORF">EZ437_18005</name>
</gene>
<dbReference type="AlphaFoldDB" id="A0A4R0NH05"/>
<dbReference type="Gene3D" id="2.60.120.260">
    <property type="entry name" value="Galactose-binding domain-like"/>
    <property type="match status" value="1"/>
</dbReference>
<dbReference type="InterPro" id="IPR032164">
    <property type="entry name" value="DUF5000"/>
</dbReference>
<keyword evidence="3" id="KW-1185">Reference proteome</keyword>
<feature type="domain" description="Fibronectin type-III" evidence="1">
    <location>
        <begin position="34"/>
        <end position="123"/>
    </location>
</feature>
<dbReference type="Pfam" id="PF16323">
    <property type="entry name" value="DUF4959"/>
    <property type="match status" value="1"/>
</dbReference>
<dbReference type="InterPro" id="IPR033431">
    <property type="entry name" value="DUF5126"/>
</dbReference>
<reference evidence="2 3" key="1">
    <citation type="submission" date="2019-02" db="EMBL/GenBank/DDBJ databases">
        <title>Pedobacter sp. RP-1-14 sp. nov., isolated from Arctic soil.</title>
        <authorList>
            <person name="Dahal R.H."/>
        </authorList>
    </citation>
    <scope>NUCLEOTIDE SEQUENCE [LARGE SCALE GENOMIC DNA]</scope>
    <source>
        <strain evidence="2 3">RP-1-14</strain>
    </source>
</reference>
<protein>
    <submittedName>
        <fullName evidence="2">DUF4959 domain-containing protein</fullName>
    </submittedName>
</protein>
<organism evidence="2 3">
    <name type="scientific">Pedobacter psychroterrae</name>
    <dbReference type="NCBI Taxonomy" id="2530453"/>
    <lineage>
        <taxon>Bacteria</taxon>
        <taxon>Pseudomonadati</taxon>
        <taxon>Bacteroidota</taxon>
        <taxon>Sphingobacteriia</taxon>
        <taxon>Sphingobacteriales</taxon>
        <taxon>Sphingobacteriaceae</taxon>
        <taxon>Pedobacter</taxon>
    </lineage>
</organism>
<dbReference type="InterPro" id="IPR008979">
    <property type="entry name" value="Galactose-bd-like_sf"/>
</dbReference>
<dbReference type="RefSeq" id="WP_131597458.1">
    <property type="nucleotide sequence ID" value="NZ_SJSL01000006.1"/>
</dbReference>
<dbReference type="OrthoDB" id="621114at2"/>
<dbReference type="InterPro" id="IPR003961">
    <property type="entry name" value="FN3_dom"/>
</dbReference>
<accession>A0A4R0NH05</accession>
<evidence type="ECO:0000313" key="2">
    <source>
        <dbReference type="EMBL" id="TCC99027.1"/>
    </source>
</evidence>
<dbReference type="EMBL" id="SJSL01000006">
    <property type="protein sequence ID" value="TCC99027.1"/>
    <property type="molecule type" value="Genomic_DNA"/>
</dbReference>
<sequence>MKVLKSLLIIPILIIGLSGCKESKIGPQTNNTTPPGPVTQVRVVNEPGQVKLTYNLPSEQDLSYVKAVYMLASGEERVVKSSFYTNQLLVDGFGDTEEHEIKLYAVNKSEVASEPVTVKVKPLENPIFDVFRSLKVLPDFAGINIQAKNMTRRDIAIIPMRKDGYKGWVAFDGIYTSSDSVSRDIRGLDTLSFEVAVIVRDRFLNQTDTLFTTVKPLFETALAKNKYKTMAPSIWPGDQRSNFSNAGTADTGVHRMWDGETQVFPSCAYTPPTTTDAGPHSITFDVGQLAQLSRIVIWDYPETINGLKTWYYRGNMKNFEIWGSANPNPDGSYDSWVKLGTYTSVKPSGLVGYGDLSAEDREIAAAGFSWKFRVDVPKLRYLRIKCNQNWMGTQFLMITEVQVYGNPN</sequence>
<evidence type="ECO:0000313" key="3">
    <source>
        <dbReference type="Proteomes" id="UP000293347"/>
    </source>
</evidence>
<dbReference type="Pfam" id="PF16391">
    <property type="entry name" value="DUF5000"/>
    <property type="match status" value="1"/>
</dbReference>
<comment type="caution">
    <text evidence="2">The sequence shown here is derived from an EMBL/GenBank/DDBJ whole genome shotgun (WGS) entry which is preliminary data.</text>
</comment>
<dbReference type="PROSITE" id="PS51257">
    <property type="entry name" value="PROKAR_LIPOPROTEIN"/>
    <property type="match status" value="1"/>
</dbReference>
<dbReference type="SUPFAM" id="SSF49785">
    <property type="entry name" value="Galactose-binding domain-like"/>
    <property type="match status" value="1"/>
</dbReference>
<dbReference type="Pfam" id="PF17166">
    <property type="entry name" value="DUF5126"/>
    <property type="match status" value="1"/>
</dbReference>